<keyword evidence="4" id="KW-1185">Reference proteome</keyword>
<accession>A0A346NRK9</accession>
<feature type="compositionally biased region" description="Basic and acidic residues" evidence="1">
    <location>
        <begin position="292"/>
        <end position="309"/>
    </location>
</feature>
<evidence type="ECO:0000313" key="3">
    <source>
        <dbReference type="EMBL" id="AXR08166.1"/>
    </source>
</evidence>
<dbReference type="InterPro" id="IPR021728">
    <property type="entry name" value="DUF3300"/>
</dbReference>
<evidence type="ECO:0000313" key="4">
    <source>
        <dbReference type="Proteomes" id="UP000262073"/>
    </source>
</evidence>
<dbReference type="EMBL" id="CP031769">
    <property type="protein sequence ID" value="AXR08166.1"/>
    <property type="molecule type" value="Genomic_DNA"/>
</dbReference>
<dbReference type="RefSeq" id="WP_117318388.1">
    <property type="nucleotide sequence ID" value="NZ_CP031769.1"/>
</dbReference>
<dbReference type="Proteomes" id="UP000262073">
    <property type="component" value="Chromosome"/>
</dbReference>
<dbReference type="Pfam" id="PF11737">
    <property type="entry name" value="DUF3300"/>
    <property type="match status" value="1"/>
</dbReference>
<reference evidence="3 4" key="1">
    <citation type="submission" date="2018-08" db="EMBL/GenBank/DDBJ databases">
        <title>Salinimonas sediminis sp. nov., a piezophilic bacterium isolated from a deep-sea sediment sample from the New Britain Trench.</title>
        <authorList>
            <person name="Cao J."/>
        </authorList>
    </citation>
    <scope>NUCLEOTIDE SEQUENCE [LARGE SCALE GENOMIC DNA]</scope>
    <source>
        <strain evidence="3 4">N102</strain>
    </source>
</reference>
<organism evidence="3 4">
    <name type="scientific">Salinimonas sediminis</name>
    <dbReference type="NCBI Taxonomy" id="2303538"/>
    <lineage>
        <taxon>Bacteria</taxon>
        <taxon>Pseudomonadati</taxon>
        <taxon>Pseudomonadota</taxon>
        <taxon>Gammaproteobacteria</taxon>
        <taxon>Alteromonadales</taxon>
        <taxon>Alteromonadaceae</taxon>
        <taxon>Alteromonas/Salinimonas group</taxon>
        <taxon>Salinimonas</taxon>
    </lineage>
</organism>
<dbReference type="PANTHER" id="PTHR40269">
    <property type="entry name" value="OUTER MEMBRANE PROTEIN-RELATED"/>
    <property type="match status" value="1"/>
</dbReference>
<dbReference type="KEGG" id="salm:D0Y50_18490"/>
<dbReference type="OrthoDB" id="197257at2"/>
<evidence type="ECO:0000256" key="2">
    <source>
        <dbReference type="SAM" id="SignalP"/>
    </source>
</evidence>
<dbReference type="AlphaFoldDB" id="A0A346NRK9"/>
<keyword evidence="2" id="KW-0732">Signal</keyword>
<feature type="compositionally biased region" description="Basic and acidic residues" evidence="1">
    <location>
        <begin position="371"/>
        <end position="380"/>
    </location>
</feature>
<protein>
    <submittedName>
        <fullName evidence="3">DUF3300 domain-containing protein</fullName>
    </submittedName>
</protein>
<proteinExistence type="predicted"/>
<feature type="signal peptide" evidence="2">
    <location>
        <begin position="1"/>
        <end position="25"/>
    </location>
</feature>
<feature type="region of interest" description="Disordered" evidence="1">
    <location>
        <begin position="282"/>
        <end position="380"/>
    </location>
</feature>
<dbReference type="PANTHER" id="PTHR40269:SF1">
    <property type="entry name" value="OUTER MEMBRANE PROTEIN"/>
    <property type="match status" value="1"/>
</dbReference>
<feature type="chain" id="PRO_5016675667" evidence="2">
    <location>
        <begin position="26"/>
        <end position="380"/>
    </location>
</feature>
<evidence type="ECO:0000256" key="1">
    <source>
        <dbReference type="SAM" id="MobiDB-lite"/>
    </source>
</evidence>
<gene>
    <name evidence="3" type="ORF">D0Y50_18490</name>
</gene>
<name>A0A346NRK9_9ALTE</name>
<sequence>MKLTSLALVACMSLGAVTLSPPLAAQSYSTAQNSHYSDSELAELDSLLAPVALYPDTVLTHVLIAATAPLDVVAADRWQQQNSQLSPTAIEAEVAQYDWDPSVKALLLFSDVLHTMASDLRWLDNLGQHVTASQSQVLARVQVLRDQAMNAGNLRSNSYQQVSRSDSTVIILPVSAHTVHLPYYDTRVVYGHWQHHYQPVYWHRPAHYRQAGSLYWSPGIHFSAVFDFGAIHWRNLYVVVNRLPIKRYRYHSPVKRVSSRDFQRWQPTMRVVHTKRVVRSTPAPVGKISHTRQVDRQVIKHSSRTDQRTVKSTITRQSDKPLNRAAPEKLRQANAHQYRVSPSAYGERRPTTTRQRAHRQAPASSRGPTGQHRDGRTINR</sequence>
<feature type="compositionally biased region" description="Basic and acidic residues" evidence="1">
    <location>
        <begin position="317"/>
        <end position="331"/>
    </location>
</feature>